<dbReference type="RefSeq" id="WP_209660111.1">
    <property type="nucleotide sequence ID" value="NZ_JAGGLI010000008.1"/>
</dbReference>
<evidence type="ECO:0000313" key="1">
    <source>
        <dbReference type="EMBL" id="MBP2027235.1"/>
    </source>
</evidence>
<organism evidence="1 2">
    <name type="scientific">Acetoanaerobium pronyense</name>
    <dbReference type="NCBI Taxonomy" id="1482736"/>
    <lineage>
        <taxon>Bacteria</taxon>
        <taxon>Bacillati</taxon>
        <taxon>Bacillota</taxon>
        <taxon>Clostridia</taxon>
        <taxon>Peptostreptococcales</taxon>
        <taxon>Filifactoraceae</taxon>
        <taxon>Acetoanaerobium</taxon>
    </lineage>
</organism>
<comment type="caution">
    <text evidence="1">The sequence shown here is derived from an EMBL/GenBank/DDBJ whole genome shotgun (WGS) entry which is preliminary data.</text>
</comment>
<name>A0ABS4KHG8_9FIRM</name>
<gene>
    <name evidence="1" type="ORF">J2Z35_001029</name>
</gene>
<protein>
    <submittedName>
        <fullName evidence="1">Uncharacterized protein</fullName>
    </submittedName>
</protein>
<sequence length="56" mass="6423">MSYFPLCSRIDNKKENEYIKRTDIEKNLSISSSVAIKLSRNMVANSVIEKLGKCKK</sequence>
<accession>A0ABS4KHG8</accession>
<proteinExistence type="predicted"/>
<dbReference type="Proteomes" id="UP001314903">
    <property type="component" value="Unassembled WGS sequence"/>
</dbReference>
<keyword evidence="2" id="KW-1185">Reference proteome</keyword>
<dbReference type="EMBL" id="JAGGLI010000008">
    <property type="protein sequence ID" value="MBP2027235.1"/>
    <property type="molecule type" value="Genomic_DNA"/>
</dbReference>
<evidence type="ECO:0000313" key="2">
    <source>
        <dbReference type="Proteomes" id="UP001314903"/>
    </source>
</evidence>
<reference evidence="1 2" key="1">
    <citation type="submission" date="2021-03" db="EMBL/GenBank/DDBJ databases">
        <title>Genomic Encyclopedia of Type Strains, Phase IV (KMG-IV): sequencing the most valuable type-strain genomes for metagenomic binning, comparative biology and taxonomic classification.</title>
        <authorList>
            <person name="Goeker M."/>
        </authorList>
    </citation>
    <scope>NUCLEOTIDE SEQUENCE [LARGE SCALE GENOMIC DNA]</scope>
    <source>
        <strain evidence="1 2">DSM 27512</strain>
    </source>
</reference>